<dbReference type="OrthoDB" id="9794225at2"/>
<reference evidence="7" key="2">
    <citation type="submission" date="2020-09" db="EMBL/GenBank/DDBJ databases">
        <authorList>
            <person name="Sun Q."/>
            <person name="Zhou Y."/>
        </authorList>
    </citation>
    <scope>NUCLEOTIDE SEQUENCE</scope>
    <source>
        <strain evidence="7">CGMCC 1.14988</strain>
    </source>
</reference>
<evidence type="ECO:0000256" key="3">
    <source>
        <dbReference type="ARBA" id="ARBA00022989"/>
    </source>
</evidence>
<feature type="transmembrane region" description="Helical" evidence="5">
    <location>
        <begin position="269"/>
        <end position="288"/>
    </location>
</feature>
<dbReference type="InterPro" id="IPR004481">
    <property type="entry name" value="K/Na/Ca-exchanger"/>
</dbReference>
<dbReference type="GO" id="GO:0005262">
    <property type="term" value="F:calcium channel activity"/>
    <property type="evidence" value="ECO:0007669"/>
    <property type="project" value="TreeGrafter"/>
</dbReference>
<keyword evidence="3 5" id="KW-1133">Transmembrane helix</keyword>
<comment type="caution">
    <text evidence="7">The sequence shown here is derived from an EMBL/GenBank/DDBJ whole genome shotgun (WGS) entry which is preliminary data.</text>
</comment>
<feature type="transmembrane region" description="Helical" evidence="5">
    <location>
        <begin position="297"/>
        <end position="315"/>
    </location>
</feature>
<keyword evidence="2 5" id="KW-0812">Transmembrane</keyword>
<dbReference type="InterPro" id="IPR044880">
    <property type="entry name" value="NCX_ion-bd_dom_sf"/>
</dbReference>
<evidence type="ECO:0000256" key="2">
    <source>
        <dbReference type="ARBA" id="ARBA00022692"/>
    </source>
</evidence>
<evidence type="ECO:0000256" key="1">
    <source>
        <dbReference type="ARBA" id="ARBA00004141"/>
    </source>
</evidence>
<proteinExistence type="predicted"/>
<keyword evidence="8" id="KW-1185">Reference proteome</keyword>
<dbReference type="GO" id="GO:0005886">
    <property type="term" value="C:plasma membrane"/>
    <property type="evidence" value="ECO:0007669"/>
    <property type="project" value="TreeGrafter"/>
</dbReference>
<dbReference type="PANTHER" id="PTHR10846:SF8">
    <property type="entry name" value="INNER MEMBRANE PROTEIN YRBG"/>
    <property type="match status" value="1"/>
</dbReference>
<dbReference type="Proteomes" id="UP000650511">
    <property type="component" value="Unassembled WGS sequence"/>
</dbReference>
<evidence type="ECO:0000256" key="5">
    <source>
        <dbReference type="SAM" id="Phobius"/>
    </source>
</evidence>
<dbReference type="PANTHER" id="PTHR10846">
    <property type="entry name" value="SODIUM/POTASSIUM/CALCIUM EXCHANGER"/>
    <property type="match status" value="1"/>
</dbReference>
<sequence length="316" mass="30990">MDTLVPLALLVVGLVVLVYAADQFVAGAEAVALRLRWSATVIGAVVVGFGTSLPELVTSVTGALQGDADLAIGNAAGSNVANLLLILGIAAVVSPVVGRRDQAPVRDGVIAGAGSVLLLGLAIDGSIGLVDGLVLVGVLLAAVVWQVVRAGGEDPAGEVPLPPATRLVGVRVVLGLLGVLVGAQLLVAGAIDLAEAAGVPQILIASVLVAVGTSLPELATAVASARRGQVEILLGNLLGSNAFNALFVVGTSALVATATGDGLAVDTPALVVVVAAAAVTGLAALLLARRPRVPRPVGVLLVALHLASVPALLAIS</sequence>
<protein>
    <submittedName>
        <fullName evidence="7">Sodium:calcium antiporter</fullName>
    </submittedName>
</protein>
<reference evidence="7" key="1">
    <citation type="journal article" date="2014" name="Int. J. Syst. Evol. Microbiol.">
        <title>Complete genome sequence of Corynebacterium casei LMG S-19264T (=DSM 44701T), isolated from a smear-ripened cheese.</title>
        <authorList>
            <consortium name="US DOE Joint Genome Institute (JGI-PGF)"/>
            <person name="Walter F."/>
            <person name="Albersmeier A."/>
            <person name="Kalinowski J."/>
            <person name="Ruckert C."/>
        </authorList>
    </citation>
    <scope>NUCLEOTIDE SEQUENCE</scope>
    <source>
        <strain evidence="7">CGMCC 1.14988</strain>
    </source>
</reference>
<accession>A0A8J3ETY9</accession>
<comment type="subcellular location">
    <subcellularLocation>
        <location evidence="1">Membrane</location>
        <topology evidence="1">Multi-pass membrane protein</topology>
    </subcellularLocation>
</comment>
<evidence type="ECO:0000313" key="7">
    <source>
        <dbReference type="EMBL" id="GGI04863.1"/>
    </source>
</evidence>
<name>A0A8J3ETY9_9ACTN</name>
<gene>
    <name evidence="7" type="primary">yrbG</name>
    <name evidence="7" type="ORF">GCM10011354_11220</name>
</gene>
<dbReference type="EMBL" id="BMHA01000003">
    <property type="protein sequence ID" value="GGI04863.1"/>
    <property type="molecule type" value="Genomic_DNA"/>
</dbReference>
<evidence type="ECO:0000313" key="8">
    <source>
        <dbReference type="Proteomes" id="UP000650511"/>
    </source>
</evidence>
<feature type="domain" description="Sodium/calcium exchanger membrane region" evidence="6">
    <location>
        <begin position="7"/>
        <end position="147"/>
    </location>
</feature>
<dbReference type="GO" id="GO:0008273">
    <property type="term" value="F:calcium, potassium:sodium antiporter activity"/>
    <property type="evidence" value="ECO:0007669"/>
    <property type="project" value="TreeGrafter"/>
</dbReference>
<keyword evidence="4 5" id="KW-0472">Membrane</keyword>
<feature type="transmembrane region" description="Helical" evidence="5">
    <location>
        <begin position="203"/>
        <end position="225"/>
    </location>
</feature>
<feature type="transmembrane region" description="Helical" evidence="5">
    <location>
        <begin position="129"/>
        <end position="148"/>
    </location>
</feature>
<dbReference type="AlphaFoldDB" id="A0A8J3ETY9"/>
<dbReference type="Gene3D" id="1.20.1420.30">
    <property type="entry name" value="NCX, central ion-binding region"/>
    <property type="match status" value="1"/>
</dbReference>
<dbReference type="InterPro" id="IPR004837">
    <property type="entry name" value="NaCa_Exmemb"/>
</dbReference>
<dbReference type="RefSeq" id="WP_130649814.1">
    <property type="nucleotide sequence ID" value="NZ_BMHA01000003.1"/>
</dbReference>
<organism evidence="7 8">
    <name type="scientific">Egicoccus halophilus</name>
    <dbReference type="NCBI Taxonomy" id="1670830"/>
    <lineage>
        <taxon>Bacteria</taxon>
        <taxon>Bacillati</taxon>
        <taxon>Actinomycetota</taxon>
        <taxon>Nitriliruptoria</taxon>
        <taxon>Egicoccales</taxon>
        <taxon>Egicoccaceae</taxon>
        <taxon>Egicoccus</taxon>
    </lineage>
</organism>
<feature type="transmembrane region" description="Helical" evidence="5">
    <location>
        <begin position="168"/>
        <end position="191"/>
    </location>
</feature>
<feature type="transmembrane region" description="Helical" evidence="5">
    <location>
        <begin position="237"/>
        <end position="257"/>
    </location>
</feature>
<dbReference type="Pfam" id="PF01699">
    <property type="entry name" value="Na_Ca_ex"/>
    <property type="match status" value="2"/>
</dbReference>
<evidence type="ECO:0000259" key="6">
    <source>
        <dbReference type="Pfam" id="PF01699"/>
    </source>
</evidence>
<dbReference type="GO" id="GO:0006874">
    <property type="term" value="P:intracellular calcium ion homeostasis"/>
    <property type="evidence" value="ECO:0007669"/>
    <property type="project" value="TreeGrafter"/>
</dbReference>
<feature type="domain" description="Sodium/calcium exchanger membrane region" evidence="6">
    <location>
        <begin position="172"/>
        <end position="308"/>
    </location>
</feature>
<evidence type="ECO:0000256" key="4">
    <source>
        <dbReference type="ARBA" id="ARBA00023136"/>
    </source>
</evidence>
<feature type="transmembrane region" description="Helical" evidence="5">
    <location>
        <begin position="80"/>
        <end position="98"/>
    </location>
</feature>